<dbReference type="EMBL" id="VHIQ01000003">
    <property type="protein sequence ID" value="TPV33914.1"/>
    <property type="molecule type" value="Genomic_DNA"/>
</dbReference>
<organism evidence="5 6">
    <name type="scientific">Paucihalobacter ruber</name>
    <dbReference type="NCBI Taxonomy" id="2567861"/>
    <lineage>
        <taxon>Bacteria</taxon>
        <taxon>Pseudomonadati</taxon>
        <taxon>Bacteroidota</taxon>
        <taxon>Flavobacteriia</taxon>
        <taxon>Flavobacteriales</taxon>
        <taxon>Flavobacteriaceae</taxon>
        <taxon>Paucihalobacter</taxon>
    </lineage>
</organism>
<reference evidence="5 6" key="1">
    <citation type="submission" date="2019-06" db="EMBL/GenBank/DDBJ databases">
        <title>Flavobacteriaceae Paucihalobacterium erythroidium CWB-1, complete genome.</title>
        <authorList>
            <person name="Wu S."/>
        </authorList>
    </citation>
    <scope>NUCLEOTIDE SEQUENCE [LARGE SCALE GENOMIC DNA]</scope>
    <source>
        <strain evidence="5 6">CWB-1</strain>
    </source>
</reference>
<keyword evidence="2 3" id="KW-0732">Signal</keyword>
<keyword evidence="5" id="KW-0378">Hydrolase</keyword>
<protein>
    <submittedName>
        <fullName evidence="5">Glycosyl hydrolase family protein</fullName>
    </submittedName>
</protein>
<dbReference type="InterPro" id="IPR013320">
    <property type="entry name" value="ConA-like_dom_sf"/>
</dbReference>
<dbReference type="CDD" id="cd08023">
    <property type="entry name" value="GH16_laminarinase_like"/>
    <property type="match status" value="1"/>
</dbReference>
<dbReference type="GO" id="GO:0004553">
    <property type="term" value="F:hydrolase activity, hydrolyzing O-glycosyl compounds"/>
    <property type="evidence" value="ECO:0007669"/>
    <property type="project" value="InterPro"/>
</dbReference>
<dbReference type="InterPro" id="IPR026444">
    <property type="entry name" value="Secre_tail"/>
</dbReference>
<feature type="domain" description="GH16" evidence="4">
    <location>
        <begin position="123"/>
        <end position="450"/>
    </location>
</feature>
<dbReference type="PROSITE" id="PS51762">
    <property type="entry name" value="GH16_2"/>
    <property type="match status" value="1"/>
</dbReference>
<evidence type="ECO:0000313" key="6">
    <source>
        <dbReference type="Proteomes" id="UP000317332"/>
    </source>
</evidence>
<dbReference type="InterPro" id="IPR000757">
    <property type="entry name" value="Beta-glucanase-like"/>
</dbReference>
<dbReference type="RefSeq" id="WP_140989788.1">
    <property type="nucleotide sequence ID" value="NZ_VHIQ01000003.1"/>
</dbReference>
<evidence type="ECO:0000313" key="5">
    <source>
        <dbReference type="EMBL" id="TPV33914.1"/>
    </source>
</evidence>
<evidence type="ECO:0000256" key="1">
    <source>
        <dbReference type="ARBA" id="ARBA00006865"/>
    </source>
</evidence>
<name>A0A506PK25_9FLAO</name>
<keyword evidence="6" id="KW-1185">Reference proteome</keyword>
<feature type="signal peptide" evidence="3">
    <location>
        <begin position="1"/>
        <end position="22"/>
    </location>
</feature>
<dbReference type="Pfam" id="PF18962">
    <property type="entry name" value="Por_Secre_tail"/>
    <property type="match status" value="1"/>
</dbReference>
<evidence type="ECO:0000256" key="3">
    <source>
        <dbReference type="SAM" id="SignalP"/>
    </source>
</evidence>
<dbReference type="NCBIfam" id="TIGR04183">
    <property type="entry name" value="Por_Secre_tail"/>
    <property type="match status" value="1"/>
</dbReference>
<dbReference type="Gene3D" id="2.60.120.260">
    <property type="entry name" value="Galactose-binding domain-like"/>
    <property type="match status" value="1"/>
</dbReference>
<dbReference type="InterPro" id="IPR050546">
    <property type="entry name" value="Glycosyl_Hydrlase_16"/>
</dbReference>
<dbReference type="PANTHER" id="PTHR10963:SF55">
    <property type="entry name" value="GLYCOSIDE HYDROLASE FAMILY 16 PROTEIN"/>
    <property type="match status" value="1"/>
</dbReference>
<dbReference type="GO" id="GO:0005975">
    <property type="term" value="P:carbohydrate metabolic process"/>
    <property type="evidence" value="ECO:0007669"/>
    <property type="project" value="InterPro"/>
</dbReference>
<evidence type="ECO:0000259" key="4">
    <source>
        <dbReference type="PROSITE" id="PS51762"/>
    </source>
</evidence>
<feature type="chain" id="PRO_5021267484" evidence="3">
    <location>
        <begin position="23"/>
        <end position="535"/>
    </location>
</feature>
<sequence length="535" mass="60988">MKRLISAILFLFTFAITTNSQTVEDDFEGNGTINTWFGDDCDIDVNFLNPWQEGINTSNTVLLYSDTGGQYANVRFDVMANFNLSVNQTFSFKIYVPSFGITGNQPNQVSLKLQDRFLSAPWSTQSEIVKPIVLDQWQEVSFNFSTDDYINLDSGSAPPTERTDFNRVLIQLNGENNSDRVTAYIDDVLYDGEIEIPVEPNFDYLVWNDEFDGSGAIDTSKWFHQTLLPNGQSWYNNEIQHYTNRTENTYVSDGTMKLVAKKETFTDQGVTKQYTSARLNSKFAFTYGKVEVRAKLPTGIGTWPAIWTLGKNITEPGGYWTNDFGTTSWPACGEIDIMEHWGDNQNFVQSAMHTPSSFGGTINKGGQMIPTASTEFHLYTLVWTEEKMTFSVDGNVHYVYNPEIKNADTWPFDADQYLLLNFAIQPSIDPNFTEDAMEIDYVRIYQEAPLSVSDEHKRNKLSVYPNPAVNILTLRVNDEFINSKAEVYNILGQKIIEWTMDKTQKDIDISQLKNGVYFLRIENNEGFITEKIVKK</sequence>
<dbReference type="OrthoDB" id="9809583at2"/>
<gene>
    <name evidence="5" type="ORF">FJ651_07080</name>
</gene>
<proteinExistence type="inferred from homology"/>
<comment type="similarity">
    <text evidence="1">Belongs to the glycosyl hydrolase 16 family.</text>
</comment>
<dbReference type="Pfam" id="PF00722">
    <property type="entry name" value="Glyco_hydro_16"/>
    <property type="match status" value="1"/>
</dbReference>
<accession>A0A506PK25</accession>
<dbReference type="Proteomes" id="UP000317332">
    <property type="component" value="Unassembled WGS sequence"/>
</dbReference>
<dbReference type="AlphaFoldDB" id="A0A506PK25"/>
<dbReference type="Gene3D" id="2.60.120.200">
    <property type="match status" value="1"/>
</dbReference>
<dbReference type="PANTHER" id="PTHR10963">
    <property type="entry name" value="GLYCOSYL HYDROLASE-RELATED"/>
    <property type="match status" value="1"/>
</dbReference>
<evidence type="ECO:0000256" key="2">
    <source>
        <dbReference type="ARBA" id="ARBA00022729"/>
    </source>
</evidence>
<comment type="caution">
    <text evidence="5">The sequence shown here is derived from an EMBL/GenBank/DDBJ whole genome shotgun (WGS) entry which is preliminary data.</text>
</comment>
<dbReference type="SUPFAM" id="SSF49899">
    <property type="entry name" value="Concanavalin A-like lectins/glucanases"/>
    <property type="match status" value="1"/>
</dbReference>